<feature type="chain" id="PRO_5046125654" evidence="1">
    <location>
        <begin position="21"/>
        <end position="113"/>
    </location>
</feature>
<dbReference type="RefSeq" id="WP_253647816.1">
    <property type="nucleotide sequence ID" value="NZ_BAAAMO010000002.1"/>
</dbReference>
<feature type="signal peptide" evidence="1">
    <location>
        <begin position="1"/>
        <end position="20"/>
    </location>
</feature>
<proteinExistence type="predicted"/>
<dbReference type="EMBL" id="JBHTIL010000001">
    <property type="protein sequence ID" value="MFD0924112.1"/>
    <property type="molecule type" value="Genomic_DNA"/>
</dbReference>
<dbReference type="PROSITE" id="PS51257">
    <property type="entry name" value="PROKAR_LIPOPROTEIN"/>
    <property type="match status" value="1"/>
</dbReference>
<protein>
    <submittedName>
        <fullName evidence="3">DUF732 domain-containing protein</fullName>
    </submittedName>
</protein>
<gene>
    <name evidence="3" type="ORF">ACFQ04_00025</name>
</gene>
<evidence type="ECO:0000256" key="1">
    <source>
        <dbReference type="SAM" id="SignalP"/>
    </source>
</evidence>
<dbReference type="Proteomes" id="UP001597068">
    <property type="component" value="Unassembled WGS sequence"/>
</dbReference>
<accession>A0ABW3G1N8</accession>
<evidence type="ECO:0000259" key="2">
    <source>
        <dbReference type="Pfam" id="PF05305"/>
    </source>
</evidence>
<keyword evidence="4" id="KW-1185">Reference proteome</keyword>
<evidence type="ECO:0000313" key="4">
    <source>
        <dbReference type="Proteomes" id="UP001597068"/>
    </source>
</evidence>
<sequence>MNRRVVAVLAAVMISGSAVAGCGSSGPDGDTQFLGHLKDHQVPTGVTHGANPALGAAVCKDLRGGAEGANEVISVTNDGGFTEPQAEVIVYYAIADLCTDQSSKSQDHWKDGS</sequence>
<reference evidence="4" key="1">
    <citation type="journal article" date="2019" name="Int. J. Syst. Evol. Microbiol.">
        <title>The Global Catalogue of Microorganisms (GCM) 10K type strain sequencing project: providing services to taxonomists for standard genome sequencing and annotation.</title>
        <authorList>
            <consortium name="The Broad Institute Genomics Platform"/>
            <consortium name="The Broad Institute Genome Sequencing Center for Infectious Disease"/>
            <person name="Wu L."/>
            <person name="Ma J."/>
        </authorList>
    </citation>
    <scope>NUCLEOTIDE SEQUENCE [LARGE SCALE GENOMIC DNA]</scope>
    <source>
        <strain evidence="4">CCUG 50873</strain>
    </source>
</reference>
<evidence type="ECO:0000313" key="3">
    <source>
        <dbReference type="EMBL" id="MFD0924112.1"/>
    </source>
</evidence>
<keyword evidence="1" id="KW-0732">Signal</keyword>
<dbReference type="Pfam" id="PF05305">
    <property type="entry name" value="DUF732"/>
    <property type="match status" value="1"/>
</dbReference>
<dbReference type="InterPro" id="IPR007969">
    <property type="entry name" value="DUF732"/>
</dbReference>
<feature type="domain" description="DUF732" evidence="2">
    <location>
        <begin position="30"/>
        <end position="100"/>
    </location>
</feature>
<comment type="caution">
    <text evidence="3">The sequence shown here is derived from an EMBL/GenBank/DDBJ whole genome shotgun (WGS) entry which is preliminary data.</text>
</comment>
<organism evidence="3 4">
    <name type="scientific">Williamsia deligens</name>
    <dbReference type="NCBI Taxonomy" id="321325"/>
    <lineage>
        <taxon>Bacteria</taxon>
        <taxon>Bacillati</taxon>
        <taxon>Actinomycetota</taxon>
        <taxon>Actinomycetes</taxon>
        <taxon>Mycobacteriales</taxon>
        <taxon>Nocardiaceae</taxon>
        <taxon>Williamsia</taxon>
    </lineage>
</organism>
<name>A0ABW3G1N8_9NOCA</name>